<dbReference type="Pfam" id="PF00241">
    <property type="entry name" value="Cofilin_ADF"/>
    <property type="match status" value="1"/>
</dbReference>
<dbReference type="AlphaFoldDB" id="A0A2K0WWC6"/>
<dbReference type="InterPro" id="IPR029006">
    <property type="entry name" value="ADF-H/Gelsolin-like_dom_sf"/>
</dbReference>
<organism evidence="2 3">
    <name type="scientific">Gibberella nygamai</name>
    <name type="common">Bean root rot disease fungus</name>
    <name type="synonym">Fusarium nygamai</name>
    <dbReference type="NCBI Taxonomy" id="42673"/>
    <lineage>
        <taxon>Eukaryota</taxon>
        <taxon>Fungi</taxon>
        <taxon>Dikarya</taxon>
        <taxon>Ascomycota</taxon>
        <taxon>Pezizomycotina</taxon>
        <taxon>Sordariomycetes</taxon>
        <taxon>Hypocreomycetidae</taxon>
        <taxon>Hypocreales</taxon>
        <taxon>Nectriaceae</taxon>
        <taxon>Fusarium</taxon>
        <taxon>Fusarium fujikuroi species complex</taxon>
    </lineage>
</organism>
<accession>A0A2K0WWC6</accession>
<dbReference type="Gene3D" id="3.40.20.10">
    <property type="entry name" value="Severin"/>
    <property type="match status" value="1"/>
</dbReference>
<dbReference type="EMBL" id="MTQA01000012">
    <property type="protein sequence ID" value="PNP86581.1"/>
    <property type="molecule type" value="Genomic_DNA"/>
</dbReference>
<dbReference type="Proteomes" id="UP000236664">
    <property type="component" value="Unassembled WGS sequence"/>
</dbReference>
<dbReference type="PROSITE" id="PS51263">
    <property type="entry name" value="ADF_H"/>
    <property type="match status" value="1"/>
</dbReference>
<comment type="caution">
    <text evidence="2">The sequence shown here is derived from an EMBL/GenBank/DDBJ whole genome shotgun (WGS) entry which is preliminary data.</text>
</comment>
<evidence type="ECO:0000259" key="1">
    <source>
        <dbReference type="PROSITE" id="PS51263"/>
    </source>
</evidence>
<dbReference type="STRING" id="42673.A0A2K0WWC6"/>
<feature type="domain" description="ADF-H" evidence="1">
    <location>
        <begin position="2"/>
        <end position="131"/>
    </location>
</feature>
<proteinExistence type="predicted"/>
<gene>
    <name evidence="2" type="ORF">FNYG_00283</name>
</gene>
<dbReference type="OrthoDB" id="10249245at2759"/>
<keyword evidence="3" id="KW-1185">Reference proteome</keyword>
<evidence type="ECO:0000313" key="2">
    <source>
        <dbReference type="EMBL" id="PNP86581.1"/>
    </source>
</evidence>
<dbReference type="InterPro" id="IPR002108">
    <property type="entry name" value="ADF-H"/>
</dbReference>
<dbReference type="GO" id="GO:0003779">
    <property type="term" value="F:actin binding"/>
    <property type="evidence" value="ECO:0007669"/>
    <property type="project" value="InterPro"/>
</dbReference>
<dbReference type="SUPFAM" id="SSF55753">
    <property type="entry name" value="Actin depolymerizing proteins"/>
    <property type="match status" value="1"/>
</dbReference>
<name>A0A2K0WWC6_GIBNY</name>
<protein>
    <recommendedName>
        <fullName evidence="1">ADF-H domain-containing protein</fullName>
    </recommendedName>
</protein>
<evidence type="ECO:0000313" key="3">
    <source>
        <dbReference type="Proteomes" id="UP000236664"/>
    </source>
</evidence>
<sequence length="133" mass="15117">MSLCHDVSPDCPTVLAQLRDDKKFKYIIYKVVNHMLVTDATALDGVWDDLKEHLLSEHRKFPAFAIYDSGEVHQHKLALISWVPDPAPASVKGNQDFNRTVVKRMLDSPSLDIYASDFADLDERAILEHLDKV</sequence>
<reference evidence="2 3" key="1">
    <citation type="submission" date="2017-06" db="EMBL/GenBank/DDBJ databases">
        <title>Genome of Fusarium nygamai isolate CS10214.</title>
        <authorList>
            <person name="Gardiner D.M."/>
            <person name="Obanor F."/>
            <person name="Kazan K."/>
        </authorList>
    </citation>
    <scope>NUCLEOTIDE SEQUENCE [LARGE SCALE GENOMIC DNA]</scope>
    <source>
        <strain evidence="2 3">CS10214</strain>
    </source>
</reference>
<dbReference type="SMART" id="SM00102">
    <property type="entry name" value="ADF"/>
    <property type="match status" value="1"/>
</dbReference>